<sequence>MINRRKSKKRYAKKGIDTQHVFTENNQVFVKNKASYKANPNSEWSPITFKWVSIEKVQDCLVLE</sequence>
<proteinExistence type="predicted"/>
<evidence type="ECO:0000313" key="2">
    <source>
        <dbReference type="Proteomes" id="UP000183038"/>
    </source>
</evidence>
<accession>A0A1H4RW39</accession>
<reference evidence="1 2" key="1">
    <citation type="submission" date="2016-10" db="EMBL/GenBank/DDBJ databases">
        <authorList>
            <person name="de Groot N.N."/>
        </authorList>
    </citation>
    <scope>NUCLEOTIDE SEQUENCE [LARGE SCALE GENOMIC DNA]</scope>
    <source>
        <strain evidence="1 2">MAR_2009_71</strain>
    </source>
</reference>
<dbReference type="RefSeq" id="WP_074673697.1">
    <property type="nucleotide sequence ID" value="NZ_FNTB01000001.1"/>
</dbReference>
<name>A0A1H4RW39_9FLAO</name>
<dbReference type="OrthoDB" id="1450030at2"/>
<dbReference type="Proteomes" id="UP000183038">
    <property type="component" value="Unassembled WGS sequence"/>
</dbReference>
<evidence type="ECO:0000313" key="1">
    <source>
        <dbReference type="EMBL" id="SEC35954.1"/>
    </source>
</evidence>
<gene>
    <name evidence="1" type="ORF">SAMN05192540_2977</name>
</gene>
<dbReference type="AlphaFoldDB" id="A0A1H4RW39"/>
<dbReference type="EMBL" id="FNTB01000001">
    <property type="protein sequence ID" value="SEC35954.1"/>
    <property type="molecule type" value="Genomic_DNA"/>
</dbReference>
<protein>
    <submittedName>
        <fullName evidence="1">Uncharacterized protein</fullName>
    </submittedName>
</protein>
<organism evidence="1 2">
    <name type="scientific">Maribacter dokdonensis</name>
    <dbReference type="NCBI Taxonomy" id="320912"/>
    <lineage>
        <taxon>Bacteria</taxon>
        <taxon>Pseudomonadati</taxon>
        <taxon>Bacteroidota</taxon>
        <taxon>Flavobacteriia</taxon>
        <taxon>Flavobacteriales</taxon>
        <taxon>Flavobacteriaceae</taxon>
        <taxon>Maribacter</taxon>
    </lineage>
</organism>